<evidence type="ECO:0000259" key="3">
    <source>
        <dbReference type="Pfam" id="PF04551"/>
    </source>
</evidence>
<reference evidence="4" key="1">
    <citation type="journal article" date="2012" name="PLoS ONE">
        <title>Gene sets for utilization of primary and secondary nutrition supplies in the distal gut of endangered iberian lynx.</title>
        <authorList>
            <person name="Alcaide M."/>
            <person name="Messina E."/>
            <person name="Richter M."/>
            <person name="Bargiela R."/>
            <person name="Peplies J."/>
            <person name="Huws S.A."/>
            <person name="Newbold C.J."/>
            <person name="Golyshin P.N."/>
            <person name="Simon M.A."/>
            <person name="Lopez G."/>
            <person name="Yakimov M.M."/>
            <person name="Ferrer M."/>
        </authorList>
    </citation>
    <scope>NUCLEOTIDE SEQUENCE</scope>
</reference>
<dbReference type="InterPro" id="IPR011005">
    <property type="entry name" value="Dihydropteroate_synth-like_sf"/>
</dbReference>
<accession>J9G1Z1</accession>
<dbReference type="AlphaFoldDB" id="J9G1Z1"/>
<evidence type="ECO:0000313" key="4">
    <source>
        <dbReference type="EMBL" id="EJX01237.1"/>
    </source>
</evidence>
<keyword evidence="2" id="KW-0411">Iron-sulfur</keyword>
<evidence type="ECO:0000256" key="2">
    <source>
        <dbReference type="ARBA" id="ARBA00022485"/>
    </source>
</evidence>
<feature type="domain" description="IspG TIM-barrel" evidence="3">
    <location>
        <begin position="32"/>
        <end position="239"/>
    </location>
</feature>
<dbReference type="PANTHER" id="PTHR30454">
    <property type="entry name" value="4-HYDROXY-3-METHYLBUT-2-EN-1-YL DIPHOSPHATE SYNTHASE"/>
    <property type="match status" value="1"/>
</dbReference>
<dbReference type="Gene3D" id="3.20.20.20">
    <property type="entry name" value="Dihydropteroate synthase-like"/>
    <property type="match status" value="1"/>
</dbReference>
<dbReference type="GO" id="GO:0019288">
    <property type="term" value="P:isopentenyl diphosphate biosynthetic process, methylerythritol 4-phosphate pathway"/>
    <property type="evidence" value="ECO:0007669"/>
    <property type="project" value="TreeGrafter"/>
</dbReference>
<keyword evidence="2" id="KW-0479">Metal-binding</keyword>
<keyword evidence="2" id="KW-0004">4Fe-4S</keyword>
<dbReference type="Pfam" id="PF04551">
    <property type="entry name" value="GcpE"/>
    <property type="match status" value="1"/>
</dbReference>
<evidence type="ECO:0000256" key="1">
    <source>
        <dbReference type="ARBA" id="ARBA00001966"/>
    </source>
</evidence>
<gene>
    <name evidence="4" type="ORF">EVA_10656</name>
</gene>
<proteinExistence type="predicted"/>
<comment type="caution">
    <text evidence="4">The sequence shown here is derived from an EMBL/GenBank/DDBJ whole genome shotgun (WGS) entry which is preliminary data.</text>
</comment>
<dbReference type="PANTHER" id="PTHR30454:SF0">
    <property type="entry name" value="4-HYDROXY-3-METHYLBUT-2-EN-1-YL DIPHOSPHATE SYNTHASE (FERREDOXIN), CHLOROPLASTIC"/>
    <property type="match status" value="1"/>
</dbReference>
<dbReference type="GO" id="GO:0051539">
    <property type="term" value="F:4 iron, 4 sulfur cluster binding"/>
    <property type="evidence" value="ECO:0007669"/>
    <property type="project" value="UniProtKB-KW"/>
</dbReference>
<dbReference type="EMBL" id="AMCI01003037">
    <property type="protein sequence ID" value="EJX01237.1"/>
    <property type="molecule type" value="Genomic_DNA"/>
</dbReference>
<name>J9G1Z1_9ZZZZ</name>
<sequence length="240" mass="26005">MTIYLSEKSVSENSIVLRRKTHAVKVSWGGRDVIIGGLHPIVVQSMTNTPTTDIEGSVAQILALARAGSELVRLTVNTPEAARAVPRIREALDKAGCLVPLVGDFHYNGHKLLSEIPECAAALSKYRINPGNVGKGTRGEENFARMIEIAKKHQAAVRIGVNWGSLDQELLTRMMDENRQKAEPLEPSEVLRLALVESALGSAEEAVKLGLPADRIVLSAKVSAVQELIAVYRLLASRSD</sequence>
<keyword evidence="2" id="KW-0408">Iron</keyword>
<dbReference type="InterPro" id="IPR004588">
    <property type="entry name" value="IspG_bac-typ"/>
</dbReference>
<dbReference type="GO" id="GO:0016114">
    <property type="term" value="P:terpenoid biosynthetic process"/>
    <property type="evidence" value="ECO:0007669"/>
    <property type="project" value="InterPro"/>
</dbReference>
<protein>
    <submittedName>
        <fullName evidence="4">4-hydroxy-3-methylbut-2-en-1-yl diphosphate synthase, bacterial-type</fullName>
    </submittedName>
</protein>
<comment type="cofactor">
    <cofactor evidence="1">
        <name>[4Fe-4S] cluster</name>
        <dbReference type="ChEBI" id="CHEBI:49883"/>
    </cofactor>
</comment>
<feature type="non-terminal residue" evidence="4">
    <location>
        <position position="240"/>
    </location>
</feature>
<dbReference type="InterPro" id="IPR058578">
    <property type="entry name" value="IspG_TIM"/>
</dbReference>
<dbReference type="GO" id="GO:0046429">
    <property type="term" value="F:4-hydroxy-3-methylbut-2-en-1-yl diphosphate synthase activity (ferredoxin)"/>
    <property type="evidence" value="ECO:0007669"/>
    <property type="project" value="InterPro"/>
</dbReference>
<organism evidence="4">
    <name type="scientific">gut metagenome</name>
    <dbReference type="NCBI Taxonomy" id="749906"/>
    <lineage>
        <taxon>unclassified sequences</taxon>
        <taxon>metagenomes</taxon>
        <taxon>organismal metagenomes</taxon>
    </lineage>
</organism>